<gene>
    <name evidence="2" type="ORF">BHU41_12965</name>
</gene>
<keyword evidence="1" id="KW-1133">Transmembrane helix</keyword>
<proteinExistence type="predicted"/>
<evidence type="ECO:0000313" key="3">
    <source>
        <dbReference type="Proteomes" id="UP000231914"/>
    </source>
</evidence>
<evidence type="ECO:0000256" key="1">
    <source>
        <dbReference type="SAM" id="Phobius"/>
    </source>
</evidence>
<dbReference type="Proteomes" id="UP000231914">
    <property type="component" value="Unassembled WGS sequence"/>
</dbReference>
<dbReference type="PANTHER" id="PTHR33989:SF8">
    <property type="entry name" value="PERMEASE IIC COMPONENT"/>
    <property type="match status" value="1"/>
</dbReference>
<dbReference type="RefSeq" id="WP_257943011.1">
    <property type="nucleotide sequence ID" value="NZ_MKXG01000294.1"/>
</dbReference>
<reference evidence="2 3" key="1">
    <citation type="submission" date="2016-10" db="EMBL/GenBank/DDBJ databases">
        <title>WGS of isloates from the oral cavity of healthy individuals.</title>
        <authorList>
            <person name="Sharma S."/>
            <person name="Pal V.K."/>
            <person name="Patil P.B."/>
            <person name="Korpole S."/>
            <person name="Grover V."/>
        </authorList>
    </citation>
    <scope>NUCLEOTIDE SEQUENCE [LARGE SCALE GENOMIC DNA]</scope>
    <source>
        <strain evidence="2 3">DISK12</strain>
    </source>
</reference>
<protein>
    <submittedName>
        <fullName evidence="2">Uncharacterized protein</fullName>
    </submittedName>
</protein>
<organism evidence="2 3">
    <name type="scientific">Lactobacillus crispatus</name>
    <dbReference type="NCBI Taxonomy" id="47770"/>
    <lineage>
        <taxon>Bacteria</taxon>
        <taxon>Bacillati</taxon>
        <taxon>Bacillota</taxon>
        <taxon>Bacilli</taxon>
        <taxon>Lactobacillales</taxon>
        <taxon>Lactobacillaceae</taxon>
        <taxon>Lactobacillus</taxon>
    </lineage>
</organism>
<keyword evidence="1" id="KW-0472">Membrane</keyword>
<keyword evidence="1" id="KW-0812">Transmembrane</keyword>
<dbReference type="InterPro" id="IPR051088">
    <property type="entry name" value="PTS_Sugar-EIIC/EIIB"/>
</dbReference>
<accession>A0A2M9WKX3</accession>
<sequence length="81" mass="9314">MDGLVKRIEKAQPFFRKVATNQYLRAIRDGFIALMPIIIFSSFFLLIANVPQIWGFVWPKKVATALNLFYNLSMGLSLIHI</sequence>
<dbReference type="GO" id="GO:1901264">
    <property type="term" value="P:carbohydrate derivative transport"/>
    <property type="evidence" value="ECO:0007669"/>
    <property type="project" value="TreeGrafter"/>
</dbReference>
<evidence type="ECO:0000313" key="2">
    <source>
        <dbReference type="EMBL" id="PJZ14063.1"/>
    </source>
</evidence>
<dbReference type="GO" id="GO:0005886">
    <property type="term" value="C:plasma membrane"/>
    <property type="evidence" value="ECO:0007669"/>
    <property type="project" value="TreeGrafter"/>
</dbReference>
<feature type="transmembrane region" description="Helical" evidence="1">
    <location>
        <begin position="62"/>
        <end position="79"/>
    </location>
</feature>
<name>A0A2M9WKX3_9LACO</name>
<dbReference type="AlphaFoldDB" id="A0A2M9WKX3"/>
<feature type="transmembrane region" description="Helical" evidence="1">
    <location>
        <begin position="31"/>
        <end position="50"/>
    </location>
</feature>
<dbReference type="EMBL" id="MKXG01000294">
    <property type="protein sequence ID" value="PJZ14063.1"/>
    <property type="molecule type" value="Genomic_DNA"/>
</dbReference>
<comment type="caution">
    <text evidence="2">The sequence shown here is derived from an EMBL/GenBank/DDBJ whole genome shotgun (WGS) entry which is preliminary data.</text>
</comment>
<dbReference type="PANTHER" id="PTHR33989">
    <property type="match status" value="1"/>
</dbReference>